<reference evidence="1 2" key="1">
    <citation type="submission" date="2016-12" db="EMBL/GenBank/DDBJ databases">
        <title>Draft genome sequence of Fusarium oxysporum causing rot on Narcissus.</title>
        <authorList>
            <person name="Armitage A.D."/>
            <person name="Taylor A."/>
            <person name="Clarkson J.P."/>
            <person name="Harrison R.J."/>
            <person name="Jackson A.C."/>
        </authorList>
    </citation>
    <scope>NUCLEOTIDE SEQUENCE [LARGE SCALE GENOMIC DNA]</scope>
    <source>
        <strain evidence="1 2">N139</strain>
    </source>
</reference>
<dbReference type="EMBL" id="MQTW01000190">
    <property type="protein sequence ID" value="RYC82327.1"/>
    <property type="molecule type" value="Genomic_DNA"/>
</dbReference>
<dbReference type="Proteomes" id="UP000290540">
    <property type="component" value="Unassembled WGS sequence"/>
</dbReference>
<dbReference type="AlphaFoldDB" id="A0A4Q2VEB0"/>
<sequence>MWPHVVGPDVAPASQTLEYDTSGWKAIVDSMASDINDGNSDMDDRQLNLFMDVPLAIDNSAWAGIPALPSTDLCYKHFLDATEMSDDVPDFDQLADFYCRSWHFEEREIANYIERNSHPLLFMAIGTESDPSQNPPESARYFRGDADFVDEELKKYTVLK</sequence>
<organism evidence="1 2">
    <name type="scientific">Fusarium oxysporum f. sp. narcissi</name>
    <dbReference type="NCBI Taxonomy" id="451672"/>
    <lineage>
        <taxon>Eukaryota</taxon>
        <taxon>Fungi</taxon>
        <taxon>Dikarya</taxon>
        <taxon>Ascomycota</taxon>
        <taxon>Pezizomycotina</taxon>
        <taxon>Sordariomycetes</taxon>
        <taxon>Hypocreomycetidae</taxon>
        <taxon>Hypocreales</taxon>
        <taxon>Nectriaceae</taxon>
        <taxon>Fusarium</taxon>
        <taxon>Fusarium oxysporum species complex</taxon>
    </lineage>
</organism>
<proteinExistence type="predicted"/>
<accession>A0A4Q2VEB0</accession>
<protein>
    <submittedName>
        <fullName evidence="1">Uncharacterized protein</fullName>
    </submittedName>
</protein>
<comment type="caution">
    <text evidence="1">The sequence shown here is derived from an EMBL/GenBank/DDBJ whole genome shotgun (WGS) entry which is preliminary data.</text>
</comment>
<evidence type="ECO:0000313" key="1">
    <source>
        <dbReference type="EMBL" id="RYC82327.1"/>
    </source>
</evidence>
<evidence type="ECO:0000313" key="2">
    <source>
        <dbReference type="Proteomes" id="UP000290540"/>
    </source>
</evidence>
<name>A0A4Q2VEB0_FUSOX</name>
<gene>
    <name evidence="1" type="ORF">BFJ63_vAg14761</name>
</gene>